<evidence type="ECO:0000313" key="1">
    <source>
        <dbReference type="EMBL" id="GAH00745.1"/>
    </source>
</evidence>
<dbReference type="AlphaFoldDB" id="X1CXF2"/>
<name>X1CXF2_9ZZZZ</name>
<proteinExistence type="predicted"/>
<protein>
    <recommendedName>
        <fullName evidence="2">Bulb-type lectin domain-containing protein</fullName>
    </recommendedName>
</protein>
<gene>
    <name evidence="1" type="ORF">S01H4_45641</name>
</gene>
<sequence>MKINRILIKTILFISLVLFITEPTNLTVNQRTHVPETTSVNLSAPYDWILLWSRFDNKSEEALDVAIDSNDDIIIGGQTANTTIDQFVAKFDDTGTQLWNDTRDGGSQDRFKTLAVSGTEIYVGSNYRNLSTSRSECFLGKYDGSGNYLWNRTWFKSGAIGCYTSDMTLCQTGENIFFVGGKINLFNKISELGIQLDIQEKFPTSFSQMLLEVSLT</sequence>
<reference evidence="1" key="1">
    <citation type="journal article" date="2014" name="Front. Microbiol.">
        <title>High frequency of phylogenetically diverse reductive dehalogenase-homologous genes in deep subseafloor sedimentary metagenomes.</title>
        <authorList>
            <person name="Kawai M."/>
            <person name="Futagami T."/>
            <person name="Toyoda A."/>
            <person name="Takaki Y."/>
            <person name="Nishi S."/>
            <person name="Hori S."/>
            <person name="Arai W."/>
            <person name="Tsubouchi T."/>
            <person name="Morono Y."/>
            <person name="Uchiyama I."/>
            <person name="Ito T."/>
            <person name="Fujiyama A."/>
            <person name="Inagaki F."/>
            <person name="Takami H."/>
        </authorList>
    </citation>
    <scope>NUCLEOTIDE SEQUENCE</scope>
    <source>
        <strain evidence="1">Expedition CK06-06</strain>
    </source>
</reference>
<evidence type="ECO:0008006" key="2">
    <source>
        <dbReference type="Google" id="ProtNLM"/>
    </source>
</evidence>
<accession>X1CXF2</accession>
<dbReference type="EMBL" id="BART01025425">
    <property type="protein sequence ID" value="GAH00745.1"/>
    <property type="molecule type" value="Genomic_DNA"/>
</dbReference>
<organism evidence="1">
    <name type="scientific">marine sediment metagenome</name>
    <dbReference type="NCBI Taxonomy" id="412755"/>
    <lineage>
        <taxon>unclassified sequences</taxon>
        <taxon>metagenomes</taxon>
        <taxon>ecological metagenomes</taxon>
    </lineage>
</organism>
<comment type="caution">
    <text evidence="1">The sequence shown here is derived from an EMBL/GenBank/DDBJ whole genome shotgun (WGS) entry which is preliminary data.</text>
</comment>